<dbReference type="Pfam" id="PF05658">
    <property type="entry name" value="YadA_head"/>
    <property type="match status" value="3"/>
</dbReference>
<dbReference type="CDD" id="cd12820">
    <property type="entry name" value="LbR_YadA-like"/>
    <property type="match status" value="1"/>
</dbReference>
<dbReference type="SUPFAM" id="SSF101967">
    <property type="entry name" value="Adhesin YadA, collagen-binding domain"/>
    <property type="match status" value="1"/>
</dbReference>
<sequence>MSKNIGKIIRVNSLPPKGERLTNVIYQVAVPETATYIDYAVDENGDIKTPTLDKSLAENDFSKVKTVNHQEPDENGNIVLNDYVQIYNSDEELQEIWDNGISDKVYFNHHTKEMVIGNSDGDGYSLFKMEEYLNKPDVTGTVQEYPYVVVVDNEGNSAKRSLEDFGKVSTVNNKEPDGNKNVDIGLDEVLSKGNQSTLPILVSMLNLVDEKTGYSTQLIPESVINNFSTIIIPNKSGTVALLEDIDLSNTVTVDSINHINPTEFSMKANNVNLTFEDYNGVFTYDDGTVNSITRVGTDEGVPLSFEQTQGNSNVALDLSVTGIRYKYAPINTPIEGYISYPNVAGSWTIPVKINDTYANEAGEININRFPDLEDKSQDVTYNKKVVLNSNGDAGVANDFPAEFVKIEQNDNIGYGTKYRADNPQFYGEIGRRSFDFSVADGSGWWDGTYEMGAINGDAIAIGFNVSASYGLAIGTNSIAAGANSVSIGSMSRALGQNSVALNGGIASTQSSTAIGEYSETKGFGSTAIGRKSITEESAWDSYAIGIEAGTTGKYSMALGFRNKAMSYASVILGPFATIDTVYDADDYVATDTAFKIGCGIHENARADAIKGLKNGLVTLPTITTALVDSNAKAVVTKEYLDIRIPKPPTTGNHVLKAVNGVVSWIAE</sequence>
<dbReference type="Proteomes" id="UP001170959">
    <property type="component" value="Unassembled WGS sequence"/>
</dbReference>
<reference evidence="2" key="1">
    <citation type="submission" date="2020-06" db="EMBL/GenBank/DDBJ databases">
        <authorList>
            <person name="Dong N."/>
        </authorList>
    </citation>
    <scope>NUCLEOTIDE SEQUENCE</scope>
    <source>
        <strain evidence="2">R655-4</strain>
    </source>
</reference>
<organism evidence="2 3">
    <name type="scientific">Empedobacter brevis</name>
    <dbReference type="NCBI Taxonomy" id="247"/>
    <lineage>
        <taxon>Bacteria</taxon>
        <taxon>Pseudomonadati</taxon>
        <taxon>Bacteroidota</taxon>
        <taxon>Flavobacteriia</taxon>
        <taxon>Flavobacteriales</taxon>
        <taxon>Weeksellaceae</taxon>
        <taxon>Empedobacter</taxon>
    </lineage>
</organism>
<feature type="domain" description="Trimeric autotransporter adhesin YadA-like head" evidence="1">
    <location>
        <begin position="540"/>
        <end position="560"/>
    </location>
</feature>
<protein>
    <recommendedName>
        <fullName evidence="1">Trimeric autotransporter adhesin YadA-like head domain-containing protein</fullName>
    </recommendedName>
</protein>
<dbReference type="Gene3D" id="2.150.10.10">
    <property type="entry name" value="Serralysin-like metalloprotease, C-terminal"/>
    <property type="match status" value="1"/>
</dbReference>
<dbReference type="GO" id="GO:0019867">
    <property type="term" value="C:outer membrane"/>
    <property type="evidence" value="ECO:0007669"/>
    <property type="project" value="InterPro"/>
</dbReference>
<feature type="domain" description="Trimeric autotransporter adhesin YadA-like head" evidence="1">
    <location>
        <begin position="509"/>
        <end position="531"/>
    </location>
</feature>
<dbReference type="AlphaFoldDB" id="A0AAJ1V8X9"/>
<dbReference type="RefSeq" id="WP_286494294.1">
    <property type="nucleotide sequence ID" value="NZ_JACAGJ010000010.1"/>
</dbReference>
<evidence type="ECO:0000259" key="1">
    <source>
        <dbReference type="Pfam" id="PF05658"/>
    </source>
</evidence>
<comment type="caution">
    <text evidence="2">The sequence shown here is derived from an EMBL/GenBank/DDBJ whole genome shotgun (WGS) entry which is preliminary data.</text>
</comment>
<evidence type="ECO:0000313" key="3">
    <source>
        <dbReference type="Proteomes" id="UP001170959"/>
    </source>
</evidence>
<reference evidence="2" key="2">
    <citation type="journal article" date="2022" name="Sci. Total Environ.">
        <title>Prevalence, transmission, and molecular epidemiology of tet(X)-positive bacteria among humans, animals, and environmental niches in China: An epidemiological, and genomic-based study.</title>
        <authorList>
            <person name="Dong N."/>
            <person name="Zeng Y."/>
            <person name="Cai C."/>
            <person name="Sun C."/>
            <person name="Lu J."/>
            <person name="Liu C."/>
            <person name="Zhou H."/>
            <person name="Sun Q."/>
            <person name="Shu L."/>
            <person name="Wang H."/>
            <person name="Wang Y."/>
            <person name="Wang S."/>
            <person name="Wu C."/>
            <person name="Chan E.W."/>
            <person name="Chen G."/>
            <person name="Shen Z."/>
            <person name="Chen S."/>
            <person name="Zhang R."/>
        </authorList>
    </citation>
    <scope>NUCLEOTIDE SEQUENCE</scope>
    <source>
        <strain evidence="2">R655-4</strain>
    </source>
</reference>
<proteinExistence type="predicted"/>
<evidence type="ECO:0000313" key="2">
    <source>
        <dbReference type="EMBL" id="MDM1073941.1"/>
    </source>
</evidence>
<dbReference type="InterPro" id="IPR011049">
    <property type="entry name" value="Serralysin-like_metalloprot_C"/>
</dbReference>
<name>A0AAJ1V8X9_9FLAO</name>
<accession>A0AAJ1V8X9</accession>
<dbReference type="InterPro" id="IPR008640">
    <property type="entry name" value="Adhesin_Head_dom"/>
</dbReference>
<dbReference type="EMBL" id="JACAGJ010000010">
    <property type="protein sequence ID" value="MDM1073941.1"/>
    <property type="molecule type" value="Genomic_DNA"/>
</dbReference>
<feature type="domain" description="Trimeric autotransporter adhesin YadA-like head" evidence="1">
    <location>
        <begin position="479"/>
        <end position="501"/>
    </location>
</feature>
<gene>
    <name evidence="2" type="ORF">HX001_15755</name>
</gene>